<feature type="site" description="ATP" evidence="11">
    <location>
        <position position="78"/>
    </location>
</feature>
<comment type="cofactor">
    <cofactor evidence="11">
        <name>Mg(2+)</name>
        <dbReference type="ChEBI" id="CHEBI:18420"/>
    </cofactor>
</comment>
<name>A0A1A7C8L6_9BURK</name>
<dbReference type="Pfam" id="PF01636">
    <property type="entry name" value="APH"/>
    <property type="match status" value="1"/>
</dbReference>
<evidence type="ECO:0000256" key="3">
    <source>
        <dbReference type="ARBA" id="ARBA00022553"/>
    </source>
</evidence>
<dbReference type="GO" id="GO:0004674">
    <property type="term" value="F:protein serine/threonine kinase activity"/>
    <property type="evidence" value="ECO:0007669"/>
    <property type="project" value="UniProtKB-UniRule"/>
</dbReference>
<evidence type="ECO:0000256" key="6">
    <source>
        <dbReference type="ARBA" id="ARBA00022741"/>
    </source>
</evidence>
<dbReference type="InterPro" id="IPR002575">
    <property type="entry name" value="Aminoglycoside_PTrfase"/>
</dbReference>
<keyword evidence="8 11" id="KW-0067">ATP-binding</keyword>
<keyword evidence="5 11" id="KW-0479">Metal-binding</keyword>
<dbReference type="NCBIfam" id="NF008738">
    <property type="entry name" value="PRK11768.1"/>
    <property type="match status" value="1"/>
</dbReference>
<protein>
    <recommendedName>
        <fullName evidence="11">Stress response kinase A</fullName>
        <ecNumber evidence="11">2.7.11.1</ecNumber>
    </recommendedName>
    <alternativeName>
        <fullName evidence="11">Serine/threonine-protein kinase SrkA</fullName>
    </alternativeName>
</protein>
<evidence type="ECO:0000256" key="8">
    <source>
        <dbReference type="ARBA" id="ARBA00022840"/>
    </source>
</evidence>
<evidence type="ECO:0000259" key="12">
    <source>
        <dbReference type="Pfam" id="PF01636"/>
    </source>
</evidence>
<comment type="function">
    <text evidence="11">A protein kinase that phosphorylates Ser and Thr residues. Probably acts to suppress the effects of stress linked to accumulation of reactive oxygen species. Probably involved in the extracytoplasmic stress response.</text>
</comment>
<sequence>MLFIECKRTVYALPGRAAEVFMRRALVRRTMALMHNENPPQQDDRPVHPYSALSPDCVLDALDSVGLYGDGRLLALNSYENRVYQVGIEDSAPLVVKFYRPGRWSDAAILEEHAFVSELVEREIQVVPALEINGGTLHQHQGFRFAVFPRHGGRAPELDDPATLEWTGRFIGRIHAVGALSAYLERPVLDPHTFGVEPREFLLAGGFLPPELVAAYSSVAQQALDGVRRCYDRAGDVSLLRTHGDCHGGNVLWTDAGPHFVDFDDSRMGPAIQDLWMMLSGERADQVRQMSDILAGYEDFCDFEPRQLYLVEALRTLRLIHYSAWLARRWDDPAFPVAFPWFNTQRYWQDRILELREQVALMDEAPLWPI</sequence>
<keyword evidence="10 11" id="KW-0346">Stress response</keyword>
<feature type="active site" evidence="11">
    <location>
        <position position="262"/>
    </location>
</feature>
<accession>A0A1A7C8L6</accession>
<dbReference type="PANTHER" id="PTHR39573">
    <property type="entry name" value="STRESS RESPONSE KINASE A"/>
    <property type="match status" value="1"/>
</dbReference>
<dbReference type="EC" id="2.7.11.1" evidence="11"/>
<feature type="active site" description="Proton acceptor" evidence="11">
    <location>
        <position position="245"/>
    </location>
</feature>
<feature type="binding site" evidence="11">
    <location>
        <position position="250"/>
    </location>
    <ligand>
        <name>Mg(2+)</name>
        <dbReference type="ChEBI" id="CHEBI:18420"/>
    </ligand>
</feature>
<dbReference type="Gene3D" id="3.30.200.70">
    <property type="match status" value="1"/>
</dbReference>
<dbReference type="GO" id="GO:0000287">
    <property type="term" value="F:magnesium ion binding"/>
    <property type="evidence" value="ECO:0007669"/>
    <property type="project" value="UniProtKB-UniRule"/>
</dbReference>
<gene>
    <name evidence="11" type="primary">srkA</name>
    <name evidence="13" type="ORF">ASR47_102435</name>
</gene>
<comment type="catalytic activity">
    <reaction evidence="11">
        <text>L-seryl-[protein] + ATP = O-phospho-L-seryl-[protein] + ADP + H(+)</text>
        <dbReference type="Rhea" id="RHEA:17989"/>
        <dbReference type="Rhea" id="RHEA-COMP:9863"/>
        <dbReference type="Rhea" id="RHEA-COMP:11604"/>
        <dbReference type="ChEBI" id="CHEBI:15378"/>
        <dbReference type="ChEBI" id="CHEBI:29999"/>
        <dbReference type="ChEBI" id="CHEBI:30616"/>
        <dbReference type="ChEBI" id="CHEBI:83421"/>
        <dbReference type="ChEBI" id="CHEBI:456216"/>
        <dbReference type="EC" id="2.7.11.1"/>
    </reaction>
</comment>
<dbReference type="Gene3D" id="1.10.510.10">
    <property type="entry name" value="Transferase(Phosphotransferase) domain 1"/>
    <property type="match status" value="1"/>
</dbReference>
<evidence type="ECO:0000256" key="7">
    <source>
        <dbReference type="ARBA" id="ARBA00022777"/>
    </source>
</evidence>
<dbReference type="Proteomes" id="UP000092713">
    <property type="component" value="Unassembled WGS sequence"/>
</dbReference>
<evidence type="ECO:0000256" key="1">
    <source>
        <dbReference type="ARBA" id="ARBA00022490"/>
    </source>
</evidence>
<comment type="subunit">
    <text evidence="11">Monomer.</text>
</comment>
<keyword evidence="1 11" id="KW-0963">Cytoplasm</keyword>
<feature type="binding site" evidence="11">
    <location>
        <position position="262"/>
    </location>
    <ligand>
        <name>Mg(2+)</name>
        <dbReference type="ChEBI" id="CHEBI:18420"/>
    </ligand>
</feature>
<evidence type="ECO:0000256" key="10">
    <source>
        <dbReference type="ARBA" id="ARBA00023016"/>
    </source>
</evidence>
<keyword evidence="7 11" id="KW-0418">Kinase</keyword>
<dbReference type="PATRIC" id="fig|1747903.4.peg.4783"/>
<comment type="subcellular location">
    <subcellularLocation>
        <location evidence="11">Cytoplasm</location>
    </subcellularLocation>
</comment>
<comment type="catalytic activity">
    <reaction evidence="11">
        <text>L-threonyl-[protein] + ATP = O-phospho-L-threonyl-[protein] + ADP + H(+)</text>
        <dbReference type="Rhea" id="RHEA:46608"/>
        <dbReference type="Rhea" id="RHEA-COMP:11060"/>
        <dbReference type="Rhea" id="RHEA-COMP:11605"/>
        <dbReference type="ChEBI" id="CHEBI:15378"/>
        <dbReference type="ChEBI" id="CHEBI:30013"/>
        <dbReference type="ChEBI" id="CHEBI:30616"/>
        <dbReference type="ChEBI" id="CHEBI:61977"/>
        <dbReference type="ChEBI" id="CHEBI:456216"/>
        <dbReference type="EC" id="2.7.11.1"/>
    </reaction>
</comment>
<dbReference type="InterPro" id="IPR011009">
    <property type="entry name" value="Kinase-like_dom_sf"/>
</dbReference>
<dbReference type="AlphaFoldDB" id="A0A1A7C8L6"/>
<comment type="caution">
    <text evidence="13">The sequence shown here is derived from an EMBL/GenBank/DDBJ whole genome shotgun (WGS) entry which is preliminary data.</text>
</comment>
<evidence type="ECO:0000256" key="9">
    <source>
        <dbReference type="ARBA" id="ARBA00022842"/>
    </source>
</evidence>
<evidence type="ECO:0000256" key="11">
    <source>
        <dbReference type="HAMAP-Rule" id="MF_01497"/>
    </source>
</evidence>
<proteinExistence type="inferred from homology"/>
<dbReference type="EMBL" id="LOCQ01000039">
    <property type="protein sequence ID" value="OBV41115.1"/>
    <property type="molecule type" value="Genomic_DNA"/>
</dbReference>
<evidence type="ECO:0000256" key="2">
    <source>
        <dbReference type="ARBA" id="ARBA00022527"/>
    </source>
</evidence>
<dbReference type="PANTHER" id="PTHR39573:SF1">
    <property type="entry name" value="STRESS RESPONSE KINASE A"/>
    <property type="match status" value="1"/>
</dbReference>
<keyword evidence="14" id="KW-1185">Reference proteome</keyword>
<reference evidence="13 14" key="1">
    <citation type="submission" date="2016-04" db="EMBL/GenBank/DDBJ databases">
        <title>Draft genome sequence of Janthinobacterium psychrotolerans sp. nov., isolated from freshwater sediments in Denmark.</title>
        <authorList>
            <person name="Gong X."/>
            <person name="Skrivergaard S."/>
            <person name="Korsgaard B.S."/>
            <person name="Schreiber L."/>
            <person name="Marshall I.P."/>
            <person name="Finster K."/>
            <person name="Schramm A."/>
        </authorList>
    </citation>
    <scope>NUCLEOTIDE SEQUENCE [LARGE SCALE GENOMIC DNA]</scope>
    <source>
        <strain evidence="13 14">S3-2</strain>
    </source>
</reference>
<evidence type="ECO:0000313" key="13">
    <source>
        <dbReference type="EMBL" id="OBV41115.1"/>
    </source>
</evidence>
<dbReference type="STRING" id="1747903.ASR47_102435"/>
<keyword evidence="4 11" id="KW-0808">Transferase</keyword>
<dbReference type="HAMAP" id="MF_01497">
    <property type="entry name" value="SrkA_kinase"/>
    <property type="match status" value="1"/>
</dbReference>
<evidence type="ECO:0000256" key="4">
    <source>
        <dbReference type="ARBA" id="ARBA00022679"/>
    </source>
</evidence>
<keyword evidence="3 11" id="KW-0597">Phosphoprotein</keyword>
<keyword evidence="6 11" id="KW-0547">Nucleotide-binding</keyword>
<evidence type="ECO:0000256" key="5">
    <source>
        <dbReference type="ARBA" id="ARBA00022723"/>
    </source>
</evidence>
<feature type="domain" description="Aminoglycoside phosphotransferase" evidence="12">
    <location>
        <begin position="77"/>
        <end position="307"/>
    </location>
</feature>
<dbReference type="GO" id="GO:0005737">
    <property type="term" value="C:cytoplasm"/>
    <property type="evidence" value="ECO:0007669"/>
    <property type="project" value="UniProtKB-SubCell"/>
</dbReference>
<dbReference type="SUPFAM" id="SSF56112">
    <property type="entry name" value="Protein kinase-like (PK-like)"/>
    <property type="match status" value="1"/>
</dbReference>
<dbReference type="GO" id="GO:0106310">
    <property type="term" value="F:protein serine kinase activity"/>
    <property type="evidence" value="ECO:0007669"/>
    <property type="project" value="RHEA"/>
</dbReference>
<dbReference type="Gene3D" id="1.20.1270.170">
    <property type="match status" value="1"/>
</dbReference>
<dbReference type="GO" id="GO:0005524">
    <property type="term" value="F:ATP binding"/>
    <property type="evidence" value="ECO:0007669"/>
    <property type="project" value="UniProtKB-UniRule"/>
</dbReference>
<organism evidence="13 14">
    <name type="scientific">Janthinobacterium psychrotolerans</name>
    <dbReference type="NCBI Taxonomy" id="1747903"/>
    <lineage>
        <taxon>Bacteria</taxon>
        <taxon>Pseudomonadati</taxon>
        <taxon>Pseudomonadota</taxon>
        <taxon>Betaproteobacteria</taxon>
        <taxon>Burkholderiales</taxon>
        <taxon>Oxalobacteraceae</taxon>
        <taxon>Janthinobacterium</taxon>
    </lineage>
</organism>
<keyword evidence="2 11" id="KW-0723">Serine/threonine-protein kinase</keyword>
<keyword evidence="9 11" id="KW-0460">Magnesium</keyword>
<comment type="similarity">
    <text evidence="11">Belongs to the SrkA/RdoA protein kinase family.</text>
</comment>
<evidence type="ECO:0000313" key="14">
    <source>
        <dbReference type="Proteomes" id="UP000092713"/>
    </source>
</evidence>
<dbReference type="InterPro" id="IPR032882">
    <property type="entry name" value="SrkA/RdoA"/>
</dbReference>